<proteinExistence type="predicted"/>
<dbReference type="EMBL" id="LAZR01011415">
    <property type="protein sequence ID" value="KKM61812.1"/>
    <property type="molecule type" value="Genomic_DNA"/>
</dbReference>
<accession>A0A0F9LXP5</accession>
<dbReference type="AlphaFoldDB" id="A0A0F9LXP5"/>
<organism evidence="1">
    <name type="scientific">marine sediment metagenome</name>
    <dbReference type="NCBI Taxonomy" id="412755"/>
    <lineage>
        <taxon>unclassified sequences</taxon>
        <taxon>metagenomes</taxon>
        <taxon>ecological metagenomes</taxon>
    </lineage>
</organism>
<reference evidence="1" key="1">
    <citation type="journal article" date="2015" name="Nature">
        <title>Complex archaea that bridge the gap between prokaryotes and eukaryotes.</title>
        <authorList>
            <person name="Spang A."/>
            <person name="Saw J.H."/>
            <person name="Jorgensen S.L."/>
            <person name="Zaremba-Niedzwiedzka K."/>
            <person name="Martijn J."/>
            <person name="Lind A.E."/>
            <person name="van Eijk R."/>
            <person name="Schleper C."/>
            <person name="Guy L."/>
            <person name="Ettema T.J."/>
        </authorList>
    </citation>
    <scope>NUCLEOTIDE SEQUENCE</scope>
</reference>
<comment type="caution">
    <text evidence="1">The sequence shown here is derived from an EMBL/GenBank/DDBJ whole genome shotgun (WGS) entry which is preliminary data.</text>
</comment>
<protein>
    <submittedName>
        <fullName evidence="1">Uncharacterized protein</fullName>
    </submittedName>
</protein>
<evidence type="ECO:0000313" key="1">
    <source>
        <dbReference type="EMBL" id="KKM61812.1"/>
    </source>
</evidence>
<gene>
    <name evidence="1" type="ORF">LCGC14_1527930</name>
</gene>
<name>A0A0F9LXP5_9ZZZZ</name>
<sequence length="70" mass="8275">MRLSRTKRGQRQERIEQLRKLFDAQVLEFSEDNMPTQIVTFMEDMLAALPESARECNVEGLFETAVVEWR</sequence>